<dbReference type="InterPro" id="IPR029057">
    <property type="entry name" value="PRTase-like"/>
</dbReference>
<evidence type="ECO:0000313" key="5">
    <source>
        <dbReference type="EMBL" id="TCO74408.1"/>
    </source>
</evidence>
<evidence type="ECO:0000259" key="1">
    <source>
        <dbReference type="Pfam" id="PF11202"/>
    </source>
</evidence>
<comment type="caution">
    <text evidence="5">The sequence shown here is derived from an EMBL/GenBank/DDBJ whole genome shotgun (WGS) entry which is preliminary data.</text>
</comment>
<dbReference type="Gene3D" id="3.40.50.2020">
    <property type="match status" value="1"/>
</dbReference>
<dbReference type="Pfam" id="PF15608">
    <property type="entry name" value="PELOTA_1"/>
    <property type="match status" value="1"/>
</dbReference>
<dbReference type="RefSeq" id="WP_132245522.1">
    <property type="nucleotide sequence ID" value="NZ_SLWV01000013.1"/>
</dbReference>
<dbReference type="Proteomes" id="UP000294919">
    <property type="component" value="Unassembled WGS sequence"/>
</dbReference>
<evidence type="ECO:0000259" key="4">
    <source>
        <dbReference type="Pfam" id="PF15609"/>
    </source>
</evidence>
<reference evidence="5 6" key="1">
    <citation type="submission" date="2019-03" db="EMBL/GenBank/DDBJ databases">
        <title>Genomic Encyclopedia of Type Strains, Phase IV (KMG-IV): sequencing the most valuable type-strain genomes for metagenomic binning, comparative biology and taxonomic classification.</title>
        <authorList>
            <person name="Goeker M."/>
        </authorList>
    </citation>
    <scope>NUCLEOTIDE SEQUENCE [LARGE SCALE GENOMIC DNA]</scope>
    <source>
        <strain evidence="5 6">DSM 102940</strain>
    </source>
</reference>
<organism evidence="5 6">
    <name type="scientific">Marinisporobacter balticus</name>
    <dbReference type="NCBI Taxonomy" id="2018667"/>
    <lineage>
        <taxon>Bacteria</taxon>
        <taxon>Bacillati</taxon>
        <taxon>Bacillota</taxon>
        <taxon>Clostridia</taxon>
        <taxon>Peptostreptococcales</taxon>
        <taxon>Thermotaleaceae</taxon>
        <taxon>Marinisporobacter</taxon>
    </lineage>
</organism>
<proteinExistence type="predicted"/>
<dbReference type="Pfam" id="PF11202">
    <property type="entry name" value="StiP"/>
    <property type="match status" value="1"/>
</dbReference>
<feature type="domain" description="TRSP" evidence="2">
    <location>
        <begin position="322"/>
        <end position="448"/>
    </location>
</feature>
<dbReference type="InterPro" id="IPR000836">
    <property type="entry name" value="PRTase_dom"/>
</dbReference>
<dbReference type="Pfam" id="PF15609">
    <property type="entry name" value="PRTase_2"/>
    <property type="match status" value="1"/>
</dbReference>
<evidence type="ECO:0000259" key="3">
    <source>
        <dbReference type="Pfam" id="PF15608"/>
    </source>
</evidence>
<dbReference type="InterPro" id="IPR022537">
    <property type="entry name" value="TRSP_dom"/>
</dbReference>
<evidence type="ECO:0000259" key="2">
    <source>
        <dbReference type="Pfam" id="PF12500"/>
    </source>
</evidence>
<dbReference type="InterPro" id="IPR028157">
    <property type="entry name" value="PELOTA_dom"/>
</dbReference>
<dbReference type="AlphaFoldDB" id="A0A4R2KW01"/>
<dbReference type="OrthoDB" id="1663315at2"/>
<gene>
    <name evidence="5" type="ORF">EV214_11353</name>
</gene>
<dbReference type="InterPro" id="IPR041688">
    <property type="entry name" value="PRTase_2"/>
</dbReference>
<dbReference type="Pfam" id="PF12500">
    <property type="entry name" value="TRSP"/>
    <property type="match status" value="1"/>
</dbReference>
<name>A0A4R2KW01_9FIRM</name>
<accession>A0A4R2KW01</accession>
<evidence type="ECO:0000313" key="6">
    <source>
        <dbReference type="Proteomes" id="UP000294919"/>
    </source>
</evidence>
<dbReference type="CDD" id="cd06223">
    <property type="entry name" value="PRTases_typeI"/>
    <property type="match status" value="1"/>
</dbReference>
<protein>
    <submittedName>
        <fullName evidence="5">RNA binding Pelota-like protein</fullName>
    </submittedName>
</protein>
<feature type="domain" description="Orotate phosphoribosyltransferase-like" evidence="4">
    <location>
        <begin position="40"/>
        <end position="260"/>
    </location>
</feature>
<keyword evidence="6" id="KW-1185">Reference proteome</keyword>
<feature type="domain" description="Cysteine protease StiP N-terminal" evidence="1">
    <location>
        <begin position="474"/>
        <end position="722"/>
    </location>
</feature>
<dbReference type="InterPro" id="IPR011215">
    <property type="entry name" value="StiP_N"/>
</dbReference>
<sequence>MKEKTLQTCLQRKHTYNIKNDLSVTINITKNPYQIPMEKLFLMAARKNKKRGFLFVSKLLGKHIPVLPQLSLLIGWAMAEQYMKEVYKKDLFKSQSLKKALMNAVDCVSIYDDLKEKQFHLPEPVLFIGFAETATALGHAVFDCFSKDATYIHTTRENILGLNSLIYFEEEHSHATSHHFYPLNNELLASKAPVVLIDDEITTGKTAINIIEAIQKTYPRKEYAVLSILDWRNSQDRKRYDALEEKLGIKVHTISLVSGEIEVEGKPIVDEENTSVQKTIDKPIDSEINMYKCQENGSFFKTLLFSSKDAQGKINTCPYLKETGRFGITSKDRESTDLTCKKIGKILEKKRKGQKTLCVGTGEFMYIPMKIASYMGEGIRYQSTTRSPIYAYDSPDYGAKNTFAFESIDDPSVMNYLYNIPYEHYDALFLFLERAVTKERLDPLLKVLKTLGIAYITIVICIEENYTEKPSEMGSYNKEEVTFLLKDISNIMQERETKEREEAIQSGVHYSEMLPIEYKPSSEYIDLFQESLKESAKKLATAVGIVAEKIIKNRGKNTIIVSLARAGTPIGILIKRYIAYKYDLQFPHYSISIIRGKGMDENAIKYILKNHPDKAIQFVDGWTGKGAITKVLEKACSAFEEKYGIHLNDDLAVLADPGYCVSTFGTREDFLIASACLNSTVSGLVSRTVHRKDLIGPNDFHGAKYYKELGDADVSNLFIDTITKEFSVVEEAISEALQKGERSTAPTWVGLKDIEKMQEKFKINNINLIKPGIGETTRVLLRRVPWKILIKENKNPNLKHILLLAKEKNVPVEIYPDMTYQCCGLIKPLKEKKI</sequence>
<dbReference type="EMBL" id="SLWV01000013">
    <property type="protein sequence ID" value="TCO74408.1"/>
    <property type="molecule type" value="Genomic_DNA"/>
</dbReference>
<dbReference type="SUPFAM" id="SSF53271">
    <property type="entry name" value="PRTase-like"/>
    <property type="match status" value="1"/>
</dbReference>
<feature type="domain" description="PELOTA RNA-binding" evidence="3">
    <location>
        <begin position="748"/>
        <end position="827"/>
    </location>
</feature>